<dbReference type="RefSeq" id="WP_084538083.1">
    <property type="nucleotide sequence ID" value="NZ_QNRE01000011.1"/>
</dbReference>
<feature type="domain" description="Amidase" evidence="5">
    <location>
        <begin position="140"/>
        <end position="448"/>
    </location>
</feature>
<dbReference type="OrthoDB" id="5175573at2"/>
<comment type="caution">
    <text evidence="6">The sequence shown here is derived from an EMBL/GenBank/DDBJ whole genome shotgun (WGS) entry which is preliminary data.</text>
</comment>
<dbReference type="EMBL" id="QNRE01000011">
    <property type="protein sequence ID" value="RBO87348.1"/>
    <property type="molecule type" value="Genomic_DNA"/>
</dbReference>
<dbReference type="InterPro" id="IPR036928">
    <property type="entry name" value="AS_sf"/>
</dbReference>
<evidence type="ECO:0000313" key="7">
    <source>
        <dbReference type="Proteomes" id="UP000252586"/>
    </source>
</evidence>
<proteinExistence type="inferred from homology"/>
<dbReference type="Proteomes" id="UP000252586">
    <property type="component" value="Unassembled WGS sequence"/>
</dbReference>
<evidence type="ECO:0000256" key="3">
    <source>
        <dbReference type="ARBA" id="ARBA00012922"/>
    </source>
</evidence>
<reference evidence="6 7" key="1">
    <citation type="submission" date="2018-06" db="EMBL/GenBank/DDBJ databases">
        <title>Genomic Encyclopedia of Type Strains, Phase IV (KMG-IV): sequencing the most valuable type-strain genomes for metagenomic binning, comparative biology and taxonomic classification.</title>
        <authorList>
            <person name="Goeker M."/>
        </authorList>
    </citation>
    <scope>NUCLEOTIDE SEQUENCE [LARGE SCALE GENOMIC DNA]</scope>
    <source>
        <strain evidence="6 7">DSM 44599</strain>
    </source>
</reference>
<comment type="similarity">
    <text evidence="2">Belongs to the amidase family.</text>
</comment>
<dbReference type="STRING" id="1210090.GCA_001613185_05838"/>
<evidence type="ECO:0000256" key="4">
    <source>
        <dbReference type="SAM" id="MobiDB-lite"/>
    </source>
</evidence>
<dbReference type="Pfam" id="PF01425">
    <property type="entry name" value="Amidase"/>
    <property type="match status" value="1"/>
</dbReference>
<protein>
    <recommendedName>
        <fullName evidence="3">amidase</fullName>
        <ecNumber evidence="3">3.5.1.4</ecNumber>
    </recommendedName>
</protein>
<dbReference type="InterPro" id="IPR023631">
    <property type="entry name" value="Amidase_dom"/>
</dbReference>
<name>A0A366DDM3_9NOCA</name>
<evidence type="ECO:0000256" key="1">
    <source>
        <dbReference type="ARBA" id="ARBA00001311"/>
    </source>
</evidence>
<feature type="region of interest" description="Disordered" evidence="4">
    <location>
        <begin position="1"/>
        <end position="58"/>
    </location>
</feature>
<evidence type="ECO:0000256" key="2">
    <source>
        <dbReference type="ARBA" id="ARBA00009199"/>
    </source>
</evidence>
<gene>
    <name evidence="6" type="ORF">DFR74_11154</name>
</gene>
<dbReference type="AlphaFoldDB" id="A0A366DDM3"/>
<dbReference type="GO" id="GO:0004040">
    <property type="term" value="F:amidase activity"/>
    <property type="evidence" value="ECO:0007669"/>
    <property type="project" value="UniProtKB-EC"/>
</dbReference>
<evidence type="ECO:0000259" key="5">
    <source>
        <dbReference type="Pfam" id="PF01425"/>
    </source>
</evidence>
<comment type="catalytic activity">
    <reaction evidence="1">
        <text>a monocarboxylic acid amide + H2O = a monocarboxylate + NH4(+)</text>
        <dbReference type="Rhea" id="RHEA:12020"/>
        <dbReference type="ChEBI" id="CHEBI:15377"/>
        <dbReference type="ChEBI" id="CHEBI:28938"/>
        <dbReference type="ChEBI" id="CHEBI:35757"/>
        <dbReference type="ChEBI" id="CHEBI:83628"/>
        <dbReference type="EC" id="3.5.1.4"/>
    </reaction>
</comment>
<feature type="compositionally biased region" description="Low complexity" evidence="4">
    <location>
        <begin position="14"/>
        <end position="32"/>
    </location>
</feature>
<evidence type="ECO:0000313" key="6">
    <source>
        <dbReference type="EMBL" id="RBO87348.1"/>
    </source>
</evidence>
<organism evidence="6 7">
    <name type="scientific">Nocardia puris</name>
    <dbReference type="NCBI Taxonomy" id="208602"/>
    <lineage>
        <taxon>Bacteria</taxon>
        <taxon>Bacillati</taxon>
        <taxon>Actinomycetota</taxon>
        <taxon>Actinomycetes</taxon>
        <taxon>Mycobacteriales</taxon>
        <taxon>Nocardiaceae</taxon>
        <taxon>Nocardia</taxon>
    </lineage>
</organism>
<keyword evidence="7" id="KW-1185">Reference proteome</keyword>
<dbReference type="PANTHER" id="PTHR11895:SF7">
    <property type="entry name" value="GLUTAMYL-TRNA(GLN) AMIDOTRANSFERASE SUBUNIT A, MITOCHONDRIAL"/>
    <property type="match status" value="1"/>
</dbReference>
<dbReference type="InterPro" id="IPR000120">
    <property type="entry name" value="Amidase"/>
</dbReference>
<sequence>MYDEATAVAEDSAHTTTPAAPTPATHPLATPPEESPDLDRHAGPATQPRRSWAAGEPASPGLAAEIVAAVQEGTATPSEIVAGALARIAETDRWTNAFRVVDARDARQAAVALAKRVNLDALPMAGVPVSVDREWSGDPVVNRLRDAGAIVVGRTAVSELGLWPMTDAPGRITRNPWNTKRGAGGSAGGAAAAVAAGLVPVAHGDGGFWSVRVPAACCGVFGLQPGRTIGDTGGVLATTVDDAALVLAVLAARPDLACPEPPGHLRIALALNAPLRLSRRDPYWIDAARTAAAVAEAAGHRVEEAELPYGDIASALLPRWLTVALPDRTPDLPPRTRRHLAFGRLARRLHATRSTRIDRAEARLLEFFERYDAVITPALAASPPRATAWHHRGWAANLRTAARFAPFTPVWHLIGWPAASVPMGTHPHTATPLAAQLAAPPGREAALLGLGAQLERLHPWRRTVR</sequence>
<dbReference type="SUPFAM" id="SSF75304">
    <property type="entry name" value="Amidase signature (AS) enzymes"/>
    <property type="match status" value="1"/>
</dbReference>
<dbReference type="Gene3D" id="3.90.1300.10">
    <property type="entry name" value="Amidase signature (AS) domain"/>
    <property type="match status" value="1"/>
</dbReference>
<accession>A0A366DDM3</accession>
<dbReference type="EC" id="3.5.1.4" evidence="3"/>
<dbReference type="PANTHER" id="PTHR11895">
    <property type="entry name" value="TRANSAMIDASE"/>
    <property type="match status" value="1"/>
</dbReference>